<sequence length="115" mass="13806">MQKKNHFTYYQQFIILFLELFFQQLLYQFNYLFIVQTYMGPDIGISNQNLNSLFIDFYSNQNAEKFQANYKNLTKKLNSALSLLEVIILGCENLYDMKQQRQKALKIQLIKIEQL</sequence>
<keyword evidence="1" id="KW-0812">Transmembrane</keyword>
<dbReference type="Proteomes" id="UP000054937">
    <property type="component" value="Unassembled WGS sequence"/>
</dbReference>
<evidence type="ECO:0000256" key="1">
    <source>
        <dbReference type="SAM" id="Phobius"/>
    </source>
</evidence>
<organism evidence="2 3">
    <name type="scientific">Pseudocohnilembus persalinus</name>
    <name type="common">Ciliate</name>
    <dbReference type="NCBI Taxonomy" id="266149"/>
    <lineage>
        <taxon>Eukaryota</taxon>
        <taxon>Sar</taxon>
        <taxon>Alveolata</taxon>
        <taxon>Ciliophora</taxon>
        <taxon>Intramacronucleata</taxon>
        <taxon>Oligohymenophorea</taxon>
        <taxon>Scuticociliatia</taxon>
        <taxon>Philasterida</taxon>
        <taxon>Pseudocohnilembidae</taxon>
        <taxon>Pseudocohnilembus</taxon>
    </lineage>
</organism>
<protein>
    <recommendedName>
        <fullName evidence="4">Transmembrane protein</fullName>
    </recommendedName>
</protein>
<dbReference type="EMBL" id="LDAU01000097">
    <property type="protein sequence ID" value="KRX06289.1"/>
    <property type="molecule type" value="Genomic_DNA"/>
</dbReference>
<evidence type="ECO:0008006" key="4">
    <source>
        <dbReference type="Google" id="ProtNLM"/>
    </source>
</evidence>
<accession>A0A0V0QVT1</accession>
<dbReference type="AlphaFoldDB" id="A0A0V0QVT1"/>
<proteinExistence type="predicted"/>
<reference evidence="2 3" key="1">
    <citation type="journal article" date="2015" name="Sci. Rep.">
        <title>Genome of the facultative scuticociliatosis pathogen Pseudocohnilembus persalinus provides insight into its virulence through horizontal gene transfer.</title>
        <authorList>
            <person name="Xiong J."/>
            <person name="Wang G."/>
            <person name="Cheng J."/>
            <person name="Tian M."/>
            <person name="Pan X."/>
            <person name="Warren A."/>
            <person name="Jiang C."/>
            <person name="Yuan D."/>
            <person name="Miao W."/>
        </authorList>
    </citation>
    <scope>NUCLEOTIDE SEQUENCE [LARGE SCALE GENOMIC DNA]</scope>
    <source>
        <strain evidence="2">36N120E</strain>
    </source>
</reference>
<feature type="transmembrane region" description="Helical" evidence="1">
    <location>
        <begin position="12"/>
        <end position="34"/>
    </location>
</feature>
<evidence type="ECO:0000313" key="3">
    <source>
        <dbReference type="Proteomes" id="UP000054937"/>
    </source>
</evidence>
<keyword evidence="1" id="KW-0472">Membrane</keyword>
<keyword evidence="3" id="KW-1185">Reference proteome</keyword>
<comment type="caution">
    <text evidence="2">The sequence shown here is derived from an EMBL/GenBank/DDBJ whole genome shotgun (WGS) entry which is preliminary data.</text>
</comment>
<dbReference type="InParanoid" id="A0A0V0QVT1"/>
<name>A0A0V0QVT1_PSEPJ</name>
<keyword evidence="1" id="KW-1133">Transmembrane helix</keyword>
<gene>
    <name evidence="2" type="ORF">PPERSA_06260</name>
</gene>
<evidence type="ECO:0000313" key="2">
    <source>
        <dbReference type="EMBL" id="KRX06289.1"/>
    </source>
</evidence>